<gene>
    <name evidence="1" type="ORF">CDAR_463551</name>
</gene>
<dbReference type="Proteomes" id="UP001054837">
    <property type="component" value="Unassembled WGS sequence"/>
</dbReference>
<evidence type="ECO:0000313" key="2">
    <source>
        <dbReference type="Proteomes" id="UP001054837"/>
    </source>
</evidence>
<proteinExistence type="predicted"/>
<dbReference type="AlphaFoldDB" id="A0AAV4RQL4"/>
<keyword evidence="2" id="KW-1185">Reference proteome</keyword>
<name>A0AAV4RQL4_9ARAC</name>
<comment type="caution">
    <text evidence="1">The sequence shown here is derived from an EMBL/GenBank/DDBJ whole genome shotgun (WGS) entry which is preliminary data.</text>
</comment>
<evidence type="ECO:0000313" key="1">
    <source>
        <dbReference type="EMBL" id="GIY22610.1"/>
    </source>
</evidence>
<reference evidence="1 2" key="1">
    <citation type="submission" date="2021-06" db="EMBL/GenBank/DDBJ databases">
        <title>Caerostris darwini draft genome.</title>
        <authorList>
            <person name="Kono N."/>
            <person name="Arakawa K."/>
        </authorList>
    </citation>
    <scope>NUCLEOTIDE SEQUENCE [LARGE SCALE GENOMIC DNA]</scope>
</reference>
<sequence length="125" mass="14299">MNQISDFVSDKSMSEGLLSQYYRSEAAAAVAVRPDSFICLWRTSHRLLIALELGGMQTIIGLIKPHALLFREGNPKSFSKLFFHGKNSEREKKFYPCPLYKLKRKIRTSPNKKSPSFPSPMVCRM</sequence>
<dbReference type="EMBL" id="BPLQ01006465">
    <property type="protein sequence ID" value="GIY22610.1"/>
    <property type="molecule type" value="Genomic_DNA"/>
</dbReference>
<accession>A0AAV4RQL4</accession>
<protein>
    <submittedName>
        <fullName evidence="1">Uncharacterized protein</fullName>
    </submittedName>
</protein>
<organism evidence="1 2">
    <name type="scientific">Caerostris darwini</name>
    <dbReference type="NCBI Taxonomy" id="1538125"/>
    <lineage>
        <taxon>Eukaryota</taxon>
        <taxon>Metazoa</taxon>
        <taxon>Ecdysozoa</taxon>
        <taxon>Arthropoda</taxon>
        <taxon>Chelicerata</taxon>
        <taxon>Arachnida</taxon>
        <taxon>Araneae</taxon>
        <taxon>Araneomorphae</taxon>
        <taxon>Entelegynae</taxon>
        <taxon>Araneoidea</taxon>
        <taxon>Araneidae</taxon>
        <taxon>Caerostris</taxon>
    </lineage>
</organism>